<dbReference type="Proteomes" id="UP000078287">
    <property type="component" value="Unassembled WGS sequence"/>
</dbReference>
<feature type="domain" description="Alpha-galactosidase NEW3" evidence="3">
    <location>
        <begin position="270"/>
        <end position="344"/>
    </location>
</feature>
<keyword evidence="1" id="KW-1133">Transmembrane helix</keyword>
<dbReference type="InterPro" id="IPR018905">
    <property type="entry name" value="A-galactase_NEW3"/>
</dbReference>
<dbReference type="OrthoDB" id="8631677at2"/>
<evidence type="ECO:0000313" key="5">
    <source>
        <dbReference type="Proteomes" id="UP000078287"/>
    </source>
</evidence>
<evidence type="ECO:0000256" key="2">
    <source>
        <dbReference type="SAM" id="SignalP"/>
    </source>
</evidence>
<dbReference type="Gene3D" id="2.60.40.10">
    <property type="entry name" value="Immunoglobulins"/>
    <property type="match status" value="1"/>
</dbReference>
<accession>A0A178MGJ8</accession>
<evidence type="ECO:0000256" key="1">
    <source>
        <dbReference type="SAM" id="Phobius"/>
    </source>
</evidence>
<dbReference type="RefSeq" id="WP_066783459.1">
    <property type="nucleotide sequence ID" value="NZ_LWQS01000034.1"/>
</dbReference>
<feature type="chain" id="PRO_5008091936" description="Alpha-galactosidase NEW3 domain-containing protein" evidence="2">
    <location>
        <begin position="27"/>
        <end position="390"/>
    </location>
</feature>
<dbReference type="Pfam" id="PF10633">
    <property type="entry name" value="NPCBM_assoc"/>
    <property type="match status" value="1"/>
</dbReference>
<reference evidence="4 5" key="1">
    <citation type="submission" date="2016-04" db="EMBL/GenBank/DDBJ databases">
        <title>Chloroflexus islandicus sp. nov., a thermophilic filamentous anoxygenic phototrophic bacterium from geyser Strokkur (Iceland).</title>
        <authorList>
            <person name="Gaisin V.A."/>
            <person name="Kalashnikov A.M."/>
            <person name="Sukhacheva M.V."/>
            <person name="Grouzdev D.S."/>
            <person name="Ivanov T.M."/>
            <person name="Kuznetsov B."/>
            <person name="Gorlenko V.M."/>
        </authorList>
    </citation>
    <scope>NUCLEOTIDE SEQUENCE [LARGE SCALE GENOMIC DNA]</scope>
    <source>
        <strain evidence="5">isl-2</strain>
    </source>
</reference>
<name>A0A178MGJ8_9CHLR</name>
<evidence type="ECO:0000259" key="3">
    <source>
        <dbReference type="Pfam" id="PF10633"/>
    </source>
</evidence>
<keyword evidence="1" id="KW-0472">Membrane</keyword>
<dbReference type="InterPro" id="IPR013783">
    <property type="entry name" value="Ig-like_fold"/>
</dbReference>
<dbReference type="STRING" id="1707952.A6A03_09295"/>
<gene>
    <name evidence="4" type="ORF">A6A03_09295</name>
</gene>
<sequence>MRAFRIISLLVMLALIAVVGAAPALAQENQRDLFFYTRYPAQEATVGDVVTVKLTLGTDTTPQIVRLGMREAPSGWNVTFRGDGRVIQAAYVEPNNNATFDLRIEPPSDVKAGSYRMVAVATGVNQEVALPIELTLKAKTVNPAGLTFKVDLPTLRGAPSTTFRYNVTLKNESSEEVPVSLLAEAPRGFQVDFKLSGQSITSVPFGPNESKNLSVEVRALNTDVPAGTYEIGILARGGDLQATTRLVADITGQPQLLLTTPDGRLSGEARIGEKTDVKLIVRNTGSAPARNIELSASPPVGWTVEFEPKQIPELANGQLVEVTAKVQPSNQAIAGDYLVTFTARPAEAAVATSEFRFTVLTSTIWGLVGIALIAVAVVGVGVAVMRFGRR</sequence>
<feature type="signal peptide" evidence="2">
    <location>
        <begin position="1"/>
        <end position="26"/>
    </location>
</feature>
<feature type="transmembrane region" description="Helical" evidence="1">
    <location>
        <begin position="364"/>
        <end position="385"/>
    </location>
</feature>
<dbReference type="AlphaFoldDB" id="A0A178MGJ8"/>
<organism evidence="4 5">
    <name type="scientific">Chloroflexus islandicus</name>
    <dbReference type="NCBI Taxonomy" id="1707952"/>
    <lineage>
        <taxon>Bacteria</taxon>
        <taxon>Bacillati</taxon>
        <taxon>Chloroflexota</taxon>
        <taxon>Chloroflexia</taxon>
        <taxon>Chloroflexales</taxon>
        <taxon>Chloroflexineae</taxon>
        <taxon>Chloroflexaceae</taxon>
        <taxon>Chloroflexus</taxon>
    </lineage>
</organism>
<dbReference type="EMBL" id="LWQS01000034">
    <property type="protein sequence ID" value="OAN47819.1"/>
    <property type="molecule type" value="Genomic_DNA"/>
</dbReference>
<evidence type="ECO:0000313" key="4">
    <source>
        <dbReference type="EMBL" id="OAN47819.1"/>
    </source>
</evidence>
<dbReference type="PANTHER" id="PTHR39198:SF1">
    <property type="entry name" value="ALPHA-GALACTOSIDASE NEW3 DOMAIN-CONTAINING PROTEIN"/>
    <property type="match status" value="1"/>
</dbReference>
<dbReference type="PANTHER" id="PTHR39198">
    <property type="entry name" value="HYPOTHETICAL MEMBRANE PROTEIN, CONSERVED"/>
    <property type="match status" value="1"/>
</dbReference>
<keyword evidence="5" id="KW-1185">Reference proteome</keyword>
<keyword evidence="2" id="KW-0732">Signal</keyword>
<keyword evidence="1" id="KW-0812">Transmembrane</keyword>
<comment type="caution">
    <text evidence="4">The sequence shown here is derived from an EMBL/GenBank/DDBJ whole genome shotgun (WGS) entry which is preliminary data.</text>
</comment>
<protein>
    <recommendedName>
        <fullName evidence="3">Alpha-galactosidase NEW3 domain-containing protein</fullName>
    </recommendedName>
</protein>
<proteinExistence type="predicted"/>